<evidence type="ECO:0000256" key="1">
    <source>
        <dbReference type="SAM" id="MobiDB-lite"/>
    </source>
</evidence>
<dbReference type="Pfam" id="PF07628">
    <property type="entry name" value="DUF1589"/>
    <property type="match status" value="1"/>
</dbReference>
<gene>
    <name evidence="2" type="ordered locus">RB11855</name>
</gene>
<feature type="region of interest" description="Disordered" evidence="1">
    <location>
        <begin position="1"/>
        <end position="41"/>
    </location>
</feature>
<dbReference type="Proteomes" id="UP000001025">
    <property type="component" value="Chromosome"/>
</dbReference>
<dbReference type="InParanoid" id="Q7UJJ5"/>
<keyword evidence="3" id="KW-1185">Reference proteome</keyword>
<evidence type="ECO:0000313" key="3">
    <source>
        <dbReference type="Proteomes" id="UP000001025"/>
    </source>
</evidence>
<name>Q7UJJ5_RHOBA</name>
<proteinExistence type="predicted"/>
<evidence type="ECO:0000313" key="2">
    <source>
        <dbReference type="EMBL" id="CAD77263.1"/>
    </source>
</evidence>
<protein>
    <submittedName>
        <fullName evidence="2">Uncharacterized protein</fullName>
    </submittedName>
</protein>
<dbReference type="InterPro" id="IPR011480">
    <property type="entry name" value="DUF1589"/>
</dbReference>
<dbReference type="HOGENOM" id="CLU_2289435_0_0_0"/>
<dbReference type="EnsemblBacteria" id="CAD77263">
    <property type="protein sequence ID" value="CAD77263"/>
    <property type="gene ID" value="RB11855"/>
</dbReference>
<reference evidence="2 3" key="1">
    <citation type="journal article" date="2003" name="Proc. Natl. Acad. Sci. U.S.A.">
        <title>Complete genome sequence of the marine planctomycete Pirellula sp. strain 1.</title>
        <authorList>
            <person name="Gloeckner F.O."/>
            <person name="Kube M."/>
            <person name="Bauer M."/>
            <person name="Teeling H."/>
            <person name="Lombardot T."/>
            <person name="Ludwig W."/>
            <person name="Gade D."/>
            <person name="Beck A."/>
            <person name="Borzym K."/>
            <person name="Heitmann K."/>
            <person name="Rabus R."/>
            <person name="Schlesner H."/>
            <person name="Amann R."/>
            <person name="Reinhardt R."/>
        </authorList>
    </citation>
    <scope>NUCLEOTIDE SEQUENCE [LARGE SCALE GENOMIC DNA]</scope>
    <source>
        <strain evidence="3">DSM 10527 / NCIMB 13988 / SH1</strain>
    </source>
</reference>
<dbReference type="STRING" id="243090.RB11855"/>
<sequence length="101" mass="11384">MLWNKARRPTTPARPSDVRPITPPGTTWPTTPPSQPAALARPPAILSCHREHRVHREPHKLKPHPSHPQHNLRALCDLRGKIPAPTVAGFARIRISPRRHI</sequence>
<accession>Q7UJJ5</accession>
<dbReference type="EMBL" id="BX294154">
    <property type="protein sequence ID" value="CAD77263.1"/>
    <property type="molecule type" value="Genomic_DNA"/>
</dbReference>
<organism evidence="2 3">
    <name type="scientific">Rhodopirellula baltica (strain DSM 10527 / NCIMB 13988 / SH1)</name>
    <dbReference type="NCBI Taxonomy" id="243090"/>
    <lineage>
        <taxon>Bacteria</taxon>
        <taxon>Pseudomonadati</taxon>
        <taxon>Planctomycetota</taxon>
        <taxon>Planctomycetia</taxon>
        <taxon>Pirellulales</taxon>
        <taxon>Pirellulaceae</taxon>
        <taxon>Rhodopirellula</taxon>
    </lineage>
</organism>
<dbReference type="AlphaFoldDB" id="Q7UJJ5"/>
<dbReference type="KEGG" id="rba:RB11855"/>